<keyword evidence="9" id="KW-1185">Reference proteome</keyword>
<evidence type="ECO:0000313" key="9">
    <source>
        <dbReference type="Proteomes" id="UP000231279"/>
    </source>
</evidence>
<gene>
    <name evidence="8" type="ORF">CDL12_10994</name>
</gene>
<dbReference type="GO" id="GO:0003677">
    <property type="term" value="F:DNA binding"/>
    <property type="evidence" value="ECO:0007669"/>
    <property type="project" value="UniProtKB-KW"/>
</dbReference>
<dbReference type="InterPro" id="IPR036879">
    <property type="entry name" value="TF_MADSbox_sf"/>
</dbReference>
<feature type="transmembrane region" description="Helical" evidence="6">
    <location>
        <begin position="35"/>
        <end position="61"/>
    </location>
</feature>
<protein>
    <recommendedName>
        <fullName evidence="7">MADS-box domain-containing protein</fullName>
    </recommendedName>
</protein>
<dbReference type="InterPro" id="IPR050142">
    <property type="entry name" value="MADS-box/MEF2_TF"/>
</dbReference>
<dbReference type="GO" id="GO:0005634">
    <property type="term" value="C:nucleus"/>
    <property type="evidence" value="ECO:0007669"/>
    <property type="project" value="UniProtKB-SubCell"/>
</dbReference>
<dbReference type="EMBL" id="NKXS01001884">
    <property type="protein sequence ID" value="PIN16360.1"/>
    <property type="molecule type" value="Genomic_DNA"/>
</dbReference>
<feature type="domain" description="MADS-box" evidence="7">
    <location>
        <begin position="1"/>
        <end position="49"/>
    </location>
</feature>
<comment type="caution">
    <text evidence="8">The sequence shown here is derived from an EMBL/GenBank/DDBJ whole genome shotgun (WGS) entry which is preliminary data.</text>
</comment>
<dbReference type="InterPro" id="IPR002100">
    <property type="entry name" value="TF_MADSbox"/>
</dbReference>
<organism evidence="8 9">
    <name type="scientific">Handroanthus impetiginosus</name>
    <dbReference type="NCBI Taxonomy" id="429701"/>
    <lineage>
        <taxon>Eukaryota</taxon>
        <taxon>Viridiplantae</taxon>
        <taxon>Streptophyta</taxon>
        <taxon>Embryophyta</taxon>
        <taxon>Tracheophyta</taxon>
        <taxon>Spermatophyta</taxon>
        <taxon>Magnoliopsida</taxon>
        <taxon>eudicotyledons</taxon>
        <taxon>Gunneridae</taxon>
        <taxon>Pentapetalae</taxon>
        <taxon>asterids</taxon>
        <taxon>lamiids</taxon>
        <taxon>Lamiales</taxon>
        <taxon>Bignoniaceae</taxon>
        <taxon>Crescentiina</taxon>
        <taxon>Tabebuia alliance</taxon>
        <taxon>Handroanthus</taxon>
    </lineage>
</organism>
<reference evidence="9" key="1">
    <citation type="journal article" date="2018" name="Gigascience">
        <title>Genome assembly of the Pink Ipe (Handroanthus impetiginosus, Bignoniaceae), a highly valued, ecologically keystone Neotropical timber forest tree.</title>
        <authorList>
            <person name="Silva-Junior O.B."/>
            <person name="Grattapaglia D."/>
            <person name="Novaes E."/>
            <person name="Collevatti R.G."/>
        </authorList>
    </citation>
    <scope>NUCLEOTIDE SEQUENCE [LARGE SCALE GENOMIC DNA]</scope>
    <source>
        <strain evidence="9">cv. UFG-1</strain>
    </source>
</reference>
<accession>A0A2G9HGE4</accession>
<keyword evidence="4" id="KW-0804">Transcription</keyword>
<comment type="subcellular location">
    <subcellularLocation>
        <location evidence="1">Nucleus</location>
    </subcellularLocation>
</comment>
<dbReference type="OrthoDB" id="1898716at2759"/>
<evidence type="ECO:0000256" key="4">
    <source>
        <dbReference type="ARBA" id="ARBA00023163"/>
    </source>
</evidence>
<dbReference type="STRING" id="429701.A0A2G9HGE4"/>
<evidence type="ECO:0000256" key="6">
    <source>
        <dbReference type="SAM" id="Phobius"/>
    </source>
</evidence>
<keyword evidence="6" id="KW-0472">Membrane</keyword>
<keyword evidence="6" id="KW-1133">Transmembrane helix</keyword>
<dbReference type="PANTHER" id="PTHR48019">
    <property type="entry name" value="SERUM RESPONSE FACTOR HOMOLOG"/>
    <property type="match status" value="1"/>
</dbReference>
<keyword evidence="5" id="KW-0539">Nucleus</keyword>
<dbReference type="Gene3D" id="3.40.1810.10">
    <property type="entry name" value="Transcription factor, MADS-box"/>
    <property type="match status" value="1"/>
</dbReference>
<evidence type="ECO:0000256" key="2">
    <source>
        <dbReference type="ARBA" id="ARBA00023015"/>
    </source>
</evidence>
<keyword evidence="6" id="KW-0812">Transmembrane</keyword>
<keyword evidence="3" id="KW-0238">DNA-binding</keyword>
<feature type="transmembrane region" description="Helical" evidence="6">
    <location>
        <begin position="82"/>
        <end position="103"/>
    </location>
</feature>
<evidence type="ECO:0000259" key="7">
    <source>
        <dbReference type="PROSITE" id="PS50066"/>
    </source>
</evidence>
<dbReference type="Proteomes" id="UP000231279">
    <property type="component" value="Unassembled WGS sequence"/>
</dbReference>
<dbReference type="PRINTS" id="PR00404">
    <property type="entry name" value="MADSDOMAIN"/>
</dbReference>
<proteinExistence type="predicted"/>
<dbReference type="SUPFAM" id="SSF55455">
    <property type="entry name" value="SRF-like"/>
    <property type="match status" value="1"/>
</dbReference>
<dbReference type="AlphaFoldDB" id="A0A2G9HGE4"/>
<dbReference type="GO" id="GO:0046983">
    <property type="term" value="F:protein dimerization activity"/>
    <property type="evidence" value="ECO:0007669"/>
    <property type="project" value="InterPro"/>
</dbReference>
<evidence type="ECO:0000256" key="3">
    <source>
        <dbReference type="ARBA" id="ARBA00023125"/>
    </source>
</evidence>
<keyword evidence="2" id="KW-0805">Transcription regulation</keyword>
<dbReference type="Pfam" id="PF00319">
    <property type="entry name" value="SRF-TF"/>
    <property type="match status" value="1"/>
</dbReference>
<name>A0A2G9HGE4_9LAMI</name>
<evidence type="ECO:0000313" key="8">
    <source>
        <dbReference type="EMBL" id="PIN16360.1"/>
    </source>
</evidence>
<dbReference type="PROSITE" id="PS50066">
    <property type="entry name" value="MADS_BOX_2"/>
    <property type="match status" value="1"/>
</dbReference>
<sequence>MGRRKLEIKRIEDKSAREVTFTKRRNGLLKKAKELLVLCDVDVTAIILSFIIFAALTDLICKINGLEAEKEKLKRMNFRMKVFFSLHCVCIRWALFFFSFFFLM</sequence>
<evidence type="ECO:0000256" key="5">
    <source>
        <dbReference type="ARBA" id="ARBA00023242"/>
    </source>
</evidence>
<evidence type="ECO:0000256" key="1">
    <source>
        <dbReference type="ARBA" id="ARBA00004123"/>
    </source>
</evidence>
<dbReference type="SMART" id="SM00432">
    <property type="entry name" value="MADS"/>
    <property type="match status" value="1"/>
</dbReference>